<feature type="region of interest" description="Disordered" evidence="1">
    <location>
        <begin position="29"/>
        <end position="307"/>
    </location>
</feature>
<feature type="compositionally biased region" description="Basic and acidic residues" evidence="1">
    <location>
        <begin position="374"/>
        <end position="387"/>
    </location>
</feature>
<organism evidence="2 3">
    <name type="scientific">Oncorhynchus mykiss</name>
    <name type="common">Rainbow trout</name>
    <name type="synonym">Salmo gairdneri</name>
    <dbReference type="NCBI Taxonomy" id="8022"/>
    <lineage>
        <taxon>Eukaryota</taxon>
        <taxon>Metazoa</taxon>
        <taxon>Chordata</taxon>
        <taxon>Craniata</taxon>
        <taxon>Vertebrata</taxon>
        <taxon>Euteleostomi</taxon>
        <taxon>Actinopterygii</taxon>
        <taxon>Neopterygii</taxon>
        <taxon>Teleostei</taxon>
        <taxon>Protacanthopterygii</taxon>
        <taxon>Salmoniformes</taxon>
        <taxon>Salmonidae</taxon>
        <taxon>Salmoninae</taxon>
        <taxon>Oncorhynchus</taxon>
    </lineage>
</organism>
<feature type="compositionally biased region" description="Basic and acidic residues" evidence="1">
    <location>
        <begin position="227"/>
        <end position="256"/>
    </location>
</feature>
<feature type="compositionally biased region" description="Basic and acidic residues" evidence="1">
    <location>
        <begin position="116"/>
        <end position="125"/>
    </location>
</feature>
<dbReference type="PANTHER" id="PTHR22115">
    <property type="entry name" value="C3ORF6 PROTEIN-RELATED"/>
    <property type="match status" value="1"/>
</dbReference>
<name>A0A060XER5_ONCMY</name>
<reference evidence="2" key="1">
    <citation type="journal article" date="2014" name="Nat. Commun.">
        <title>The rainbow trout genome provides novel insights into evolution after whole-genome duplication in vertebrates.</title>
        <authorList>
            <person name="Berthelot C."/>
            <person name="Brunet F."/>
            <person name="Chalopin D."/>
            <person name="Juanchich A."/>
            <person name="Bernard M."/>
            <person name="Noel B."/>
            <person name="Bento P."/>
            <person name="Da Silva C."/>
            <person name="Labadie K."/>
            <person name="Alberti A."/>
            <person name="Aury J.M."/>
            <person name="Louis A."/>
            <person name="Dehais P."/>
            <person name="Bardou P."/>
            <person name="Montfort J."/>
            <person name="Klopp C."/>
            <person name="Cabau C."/>
            <person name="Gaspin C."/>
            <person name="Thorgaard G.H."/>
            <person name="Boussaha M."/>
            <person name="Quillet E."/>
            <person name="Guyomard R."/>
            <person name="Galiana D."/>
            <person name="Bobe J."/>
            <person name="Volff J.N."/>
            <person name="Genet C."/>
            <person name="Wincker P."/>
            <person name="Jaillon O."/>
            <person name="Roest Crollius H."/>
            <person name="Guiguen Y."/>
        </authorList>
    </citation>
    <scope>NUCLEOTIDE SEQUENCE [LARGE SCALE GENOMIC DNA]</scope>
</reference>
<feature type="compositionally biased region" description="Basic and acidic residues" evidence="1">
    <location>
        <begin position="145"/>
        <end position="163"/>
    </location>
</feature>
<evidence type="ECO:0000256" key="1">
    <source>
        <dbReference type="SAM" id="MobiDB-lite"/>
    </source>
</evidence>
<protein>
    <recommendedName>
        <fullName evidence="4">Coiled-coil domain-containing protein</fullName>
    </recommendedName>
</protein>
<feature type="compositionally biased region" description="Basic and acidic residues" evidence="1">
    <location>
        <begin position="180"/>
        <end position="219"/>
    </location>
</feature>
<accession>A0A060XER5</accession>
<feature type="compositionally biased region" description="Low complexity" evidence="1">
    <location>
        <begin position="411"/>
        <end position="421"/>
    </location>
</feature>
<feature type="compositionally biased region" description="Polar residues" evidence="1">
    <location>
        <begin position="67"/>
        <end position="76"/>
    </location>
</feature>
<evidence type="ECO:0000313" key="2">
    <source>
        <dbReference type="EMBL" id="CDQ75774.1"/>
    </source>
</evidence>
<dbReference type="PANTHER" id="PTHR22115:SF1">
    <property type="entry name" value="COILED-COIL DOMAIN-CONTAINING PROTEIN 50"/>
    <property type="match status" value="1"/>
</dbReference>
<dbReference type="Proteomes" id="UP000193380">
    <property type="component" value="Unassembled WGS sequence"/>
</dbReference>
<dbReference type="PaxDb" id="8022-A0A060XER5"/>
<evidence type="ECO:0008006" key="4">
    <source>
        <dbReference type="Google" id="ProtNLM"/>
    </source>
</evidence>
<evidence type="ECO:0000313" key="3">
    <source>
        <dbReference type="Proteomes" id="UP000193380"/>
    </source>
</evidence>
<feature type="compositionally biased region" description="Basic and acidic residues" evidence="1">
    <location>
        <begin position="351"/>
        <end position="362"/>
    </location>
</feature>
<dbReference type="AlphaFoldDB" id="A0A060XER5"/>
<dbReference type="EMBL" id="FR905079">
    <property type="protein sequence ID" value="CDQ75774.1"/>
    <property type="molecule type" value="Genomic_DNA"/>
</dbReference>
<reference evidence="2" key="2">
    <citation type="submission" date="2014-03" db="EMBL/GenBank/DDBJ databases">
        <authorList>
            <person name="Genoscope - CEA"/>
        </authorList>
    </citation>
    <scope>NUCLEOTIDE SEQUENCE</scope>
</reference>
<feature type="region of interest" description="Disordered" evidence="1">
    <location>
        <begin position="351"/>
        <end position="438"/>
    </location>
</feature>
<dbReference type="InterPro" id="IPR039303">
    <property type="entry name" value="CCDC50"/>
</dbReference>
<feature type="compositionally biased region" description="Basic and acidic residues" evidence="1">
    <location>
        <begin position="93"/>
        <end position="104"/>
    </location>
</feature>
<dbReference type="GO" id="GO:0005737">
    <property type="term" value="C:cytoplasm"/>
    <property type="evidence" value="ECO:0007669"/>
    <property type="project" value="TreeGrafter"/>
</dbReference>
<dbReference type="GO" id="GO:0031625">
    <property type="term" value="F:ubiquitin protein ligase binding"/>
    <property type="evidence" value="ECO:0007669"/>
    <property type="project" value="TreeGrafter"/>
</dbReference>
<proteinExistence type="predicted"/>
<gene>
    <name evidence="2" type="ORF">GSONMT00022467001</name>
</gene>
<sequence length="438" mass="50341">MSSFYIDPPLIPLPSAQPSEPLWTWMTNPGDLVRTATPPSRIPLPQAHGATSPPSTFLLSLAGPDTPHTTLTSGCSRSPEHHLESRGGGSRGKHGDPYPEDHLSNSRGKRGGSYPDYHHPTEGRSKGKGGQRGRDPQSQSTFYPDSREPRRHREERGDEGERVVRRKERPARPPPQSHNPVERDEAWERKREWEKDRQREARRDEERERDAPRHEERSRGGQRHGLRSQDQEHGRDKHREKDRRRERTKSRERGLDEDYYEHIPSSRAWTVGGVEGPGDEGGPMARLHSGPSELCEEEEEARRSPRVMRGERRVVVGGEYGMGEATQGIAQLDLREQEILDMEVARKLQEEEVKASKMDKRAAQVAQDEPNSEEVVRPRSREEEYQRHRNHQKPARPPQPLPQDYENVETSYSYSESHYSSRTPARPEAAYKGTYYRQ</sequence>